<feature type="compositionally biased region" description="Low complexity" evidence="5">
    <location>
        <begin position="1"/>
        <end position="26"/>
    </location>
</feature>
<dbReference type="AlphaFoldDB" id="A0ABD7V440"/>
<evidence type="ECO:0000313" key="8">
    <source>
        <dbReference type="Proteomes" id="UP000360750"/>
    </source>
</evidence>
<sequence length="250" mass="26877">MVVPTSASSETATTASTPASAPTDTSSRGRRYGGVDPDERRARRRSALVAGGLEVFGTEGYARASVKSICEQAGLTQRYFYESFSDRADLLVAVYDDCVRHARKATLAAAAEFLDGEADLGDVEAGIEPTRIPEAARATLGAFMHALADDSRRARVMLVEVVGVSPEIERVRMRAIHDWADLVLTLARGNRPPTSKQRLASVGLVGAVTQLMVDWYVAGQGESDIAREPLDDVLDVCVELFVAAHGRLLT</sequence>
<accession>A0ABD7V440</accession>
<dbReference type="SUPFAM" id="SSF46689">
    <property type="entry name" value="Homeodomain-like"/>
    <property type="match status" value="1"/>
</dbReference>
<feature type="DNA-binding region" description="H-T-H motif" evidence="4">
    <location>
        <begin position="65"/>
        <end position="84"/>
    </location>
</feature>
<evidence type="ECO:0000256" key="3">
    <source>
        <dbReference type="ARBA" id="ARBA00023163"/>
    </source>
</evidence>
<gene>
    <name evidence="7" type="ORF">NCTC8139_02538</name>
</gene>
<comment type="caution">
    <text evidence="7">The sequence shown here is derived from an EMBL/GenBank/DDBJ whole genome shotgun (WGS) entry which is preliminary data.</text>
</comment>
<dbReference type="Gene3D" id="1.10.357.10">
    <property type="entry name" value="Tetracycline Repressor, domain 2"/>
    <property type="match status" value="1"/>
</dbReference>
<dbReference type="GO" id="GO:0003677">
    <property type="term" value="F:DNA binding"/>
    <property type="evidence" value="ECO:0007669"/>
    <property type="project" value="UniProtKB-UniRule"/>
</dbReference>
<evidence type="ECO:0000313" key="7">
    <source>
        <dbReference type="EMBL" id="VFA88979.1"/>
    </source>
</evidence>
<evidence type="ECO:0000256" key="5">
    <source>
        <dbReference type="SAM" id="MobiDB-lite"/>
    </source>
</evidence>
<dbReference type="InterPro" id="IPR001647">
    <property type="entry name" value="HTH_TetR"/>
</dbReference>
<dbReference type="EMBL" id="CAACYD010000006">
    <property type="protein sequence ID" value="VFA88979.1"/>
    <property type="molecule type" value="Genomic_DNA"/>
</dbReference>
<feature type="region of interest" description="Disordered" evidence="5">
    <location>
        <begin position="1"/>
        <end position="41"/>
    </location>
</feature>
<proteinExistence type="predicted"/>
<dbReference type="RefSeq" id="WP_131734456.1">
    <property type="nucleotide sequence ID" value="NZ_CAACYD010000006.1"/>
</dbReference>
<dbReference type="InterPro" id="IPR009057">
    <property type="entry name" value="Homeodomain-like_sf"/>
</dbReference>
<evidence type="ECO:0000259" key="6">
    <source>
        <dbReference type="PROSITE" id="PS50977"/>
    </source>
</evidence>
<dbReference type="GO" id="GO:0006355">
    <property type="term" value="P:regulation of DNA-templated transcription"/>
    <property type="evidence" value="ECO:0007669"/>
    <property type="project" value="UniProtKB-ARBA"/>
</dbReference>
<keyword evidence="3" id="KW-0804">Transcription</keyword>
<dbReference type="InterPro" id="IPR050109">
    <property type="entry name" value="HTH-type_TetR-like_transc_reg"/>
</dbReference>
<dbReference type="PROSITE" id="PS50977">
    <property type="entry name" value="HTH_TETR_2"/>
    <property type="match status" value="1"/>
</dbReference>
<dbReference type="Pfam" id="PF00440">
    <property type="entry name" value="TetR_N"/>
    <property type="match status" value="1"/>
</dbReference>
<reference evidence="7 8" key="1">
    <citation type="submission" date="2019-02" db="EMBL/GenBank/DDBJ databases">
        <authorList>
            <consortium name="Pathogen Informatics"/>
        </authorList>
    </citation>
    <scope>NUCLEOTIDE SEQUENCE [LARGE SCALE GENOMIC DNA]</scope>
    <source>
        <strain evidence="7 8">3012STDY6756503</strain>
    </source>
</reference>
<organism evidence="7 8">
    <name type="scientific">Gordonia paraffinivorans</name>
    <dbReference type="NCBI Taxonomy" id="175628"/>
    <lineage>
        <taxon>Bacteria</taxon>
        <taxon>Bacillati</taxon>
        <taxon>Actinomycetota</taxon>
        <taxon>Actinomycetes</taxon>
        <taxon>Mycobacteriales</taxon>
        <taxon>Gordoniaceae</taxon>
        <taxon>Gordonia</taxon>
    </lineage>
</organism>
<dbReference type="PANTHER" id="PTHR30055">
    <property type="entry name" value="HTH-TYPE TRANSCRIPTIONAL REGULATOR RUTR"/>
    <property type="match status" value="1"/>
</dbReference>
<evidence type="ECO:0000256" key="1">
    <source>
        <dbReference type="ARBA" id="ARBA00023015"/>
    </source>
</evidence>
<feature type="domain" description="HTH tetR-type" evidence="6">
    <location>
        <begin position="42"/>
        <end position="102"/>
    </location>
</feature>
<protein>
    <submittedName>
        <fullName evidence="7">Bacterial regulatory proteins, tetR family</fullName>
    </submittedName>
</protein>
<evidence type="ECO:0000256" key="2">
    <source>
        <dbReference type="ARBA" id="ARBA00023125"/>
    </source>
</evidence>
<dbReference type="PANTHER" id="PTHR30055:SF234">
    <property type="entry name" value="HTH-TYPE TRANSCRIPTIONAL REGULATOR BETI"/>
    <property type="match status" value="1"/>
</dbReference>
<keyword evidence="2 4" id="KW-0238">DNA-binding</keyword>
<keyword evidence="1" id="KW-0805">Transcription regulation</keyword>
<dbReference type="GeneID" id="60750532"/>
<dbReference type="Proteomes" id="UP000360750">
    <property type="component" value="Unassembled WGS sequence"/>
</dbReference>
<evidence type="ECO:0000256" key="4">
    <source>
        <dbReference type="PROSITE-ProRule" id="PRU00335"/>
    </source>
</evidence>
<name>A0ABD7V440_9ACTN</name>